<dbReference type="InterPro" id="IPR035669">
    <property type="entry name" value="SGNH_plant_lipase-like"/>
</dbReference>
<dbReference type="InterPro" id="IPR004252">
    <property type="entry name" value="Probable_transposase_24"/>
</dbReference>
<dbReference type="Proteomes" id="UP000694240">
    <property type="component" value="Chromosome 5"/>
</dbReference>
<evidence type="ECO:0000256" key="1">
    <source>
        <dbReference type="ARBA" id="ARBA00008668"/>
    </source>
</evidence>
<evidence type="ECO:0000313" key="5">
    <source>
        <dbReference type="Proteomes" id="UP000694240"/>
    </source>
</evidence>
<dbReference type="Pfam" id="PF00657">
    <property type="entry name" value="Lipase_GDSL"/>
    <property type="match status" value="1"/>
</dbReference>
<dbReference type="GO" id="GO:0016788">
    <property type="term" value="F:hydrolase activity, acting on ester bonds"/>
    <property type="evidence" value="ECO:0007669"/>
    <property type="project" value="InterPro"/>
</dbReference>
<dbReference type="PANTHER" id="PTHR45642">
    <property type="entry name" value="GDSL ESTERASE/LIPASE EXL3"/>
    <property type="match status" value="1"/>
</dbReference>
<name>A0A8T2DDC0_9BRAS</name>
<gene>
    <name evidence="4" type="ORF">ISN45_At05g041030</name>
</gene>
<dbReference type="InterPro" id="IPR050592">
    <property type="entry name" value="GDSL_lipolytic_enzyme"/>
</dbReference>
<comment type="similarity">
    <text evidence="1">Belongs to the 'GDSL' lipolytic enzyme family.</text>
</comment>
<feature type="compositionally biased region" description="Polar residues" evidence="3">
    <location>
        <begin position="1"/>
        <end position="26"/>
    </location>
</feature>
<evidence type="ECO:0000256" key="2">
    <source>
        <dbReference type="ARBA" id="ARBA00022729"/>
    </source>
</evidence>
<feature type="region of interest" description="Disordered" evidence="3">
    <location>
        <begin position="1"/>
        <end position="66"/>
    </location>
</feature>
<reference evidence="4 5" key="1">
    <citation type="submission" date="2020-12" db="EMBL/GenBank/DDBJ databases">
        <title>Concerted genomic and epigenomic changes stabilize Arabidopsis allopolyploids.</title>
        <authorList>
            <person name="Chen Z."/>
        </authorList>
    </citation>
    <scope>NUCLEOTIDE SEQUENCE [LARGE SCALE GENOMIC DNA]</scope>
    <source>
        <strain evidence="4">Allo738</strain>
        <tissue evidence="4">Leaf</tissue>
    </source>
</reference>
<keyword evidence="2" id="KW-0732">Signal</keyword>
<organism evidence="4 5">
    <name type="scientific">Arabidopsis thaliana x Arabidopsis arenosa</name>
    <dbReference type="NCBI Taxonomy" id="1240361"/>
    <lineage>
        <taxon>Eukaryota</taxon>
        <taxon>Viridiplantae</taxon>
        <taxon>Streptophyta</taxon>
        <taxon>Embryophyta</taxon>
        <taxon>Tracheophyta</taxon>
        <taxon>Spermatophyta</taxon>
        <taxon>Magnoliopsida</taxon>
        <taxon>eudicotyledons</taxon>
        <taxon>Gunneridae</taxon>
        <taxon>Pentapetalae</taxon>
        <taxon>rosids</taxon>
        <taxon>malvids</taxon>
        <taxon>Brassicales</taxon>
        <taxon>Brassicaceae</taxon>
        <taxon>Camelineae</taxon>
        <taxon>Arabidopsis</taxon>
    </lineage>
</organism>
<dbReference type="AlphaFoldDB" id="A0A8T2DDC0"/>
<proteinExistence type="inferred from homology"/>
<protein>
    <submittedName>
        <fullName evidence="4">GDSL lipase/esterase</fullName>
    </submittedName>
</protein>
<keyword evidence="5" id="KW-1185">Reference proteome</keyword>
<dbReference type="Pfam" id="PF03004">
    <property type="entry name" value="Transposase_24"/>
    <property type="match status" value="1"/>
</dbReference>
<feature type="compositionally biased region" description="Low complexity" evidence="3">
    <location>
        <begin position="360"/>
        <end position="369"/>
    </location>
</feature>
<dbReference type="FunFam" id="3.40.50.1110:FF:000003">
    <property type="entry name" value="GDSL esterase/lipase APG"/>
    <property type="match status" value="1"/>
</dbReference>
<accession>A0A8T2DDC0</accession>
<comment type="caution">
    <text evidence="4">The sequence shown here is derived from an EMBL/GenBank/DDBJ whole genome shotgun (WGS) entry which is preliminary data.</text>
</comment>
<feature type="compositionally biased region" description="Low complexity" evidence="3">
    <location>
        <begin position="31"/>
        <end position="52"/>
    </location>
</feature>
<dbReference type="InterPro" id="IPR001087">
    <property type="entry name" value="GDSL"/>
</dbReference>
<feature type="region of interest" description="Disordered" evidence="3">
    <location>
        <begin position="359"/>
        <end position="385"/>
    </location>
</feature>
<evidence type="ECO:0000313" key="4">
    <source>
        <dbReference type="EMBL" id="KAG7605081.1"/>
    </source>
</evidence>
<dbReference type="PANTHER" id="PTHR45642:SF3">
    <property type="entry name" value="OS09G0540400 PROTEIN"/>
    <property type="match status" value="1"/>
</dbReference>
<dbReference type="CDD" id="cd01837">
    <property type="entry name" value="SGNH_plant_lipase_like"/>
    <property type="match status" value="1"/>
</dbReference>
<feature type="compositionally biased region" description="Polar residues" evidence="3">
    <location>
        <begin position="53"/>
        <end position="66"/>
    </location>
</feature>
<evidence type="ECO:0000256" key="3">
    <source>
        <dbReference type="SAM" id="MobiDB-lite"/>
    </source>
</evidence>
<sequence length="784" mass="86833">MSTRSPAMSTGSPAQSTGSPAISTGSPVLFSGSPSSPATGSPSTPASGSHSSLANQTSQPPSSRLNNLTLDELLVSPGREHLKKLHPKRPPGTLWFGEDGEVAATVRSIFEKDFKEPHANWTQTPGKVIDRCWKGKWREIGDDAKPKWIDPEVWAALVKFWLDIKLEAKSINGRKARYHYPDGTGISKHRSGQTSFKARARKHSEKTGELTPDFLQVLEETHRKPDGSFTDGKSESIYKEVSSRIQELESELCAGENESSGFGGLSIHTKNKIYTEVAPRKKNRIYGVGSLQQEAASAHSGPPPPAEDHVLLAEKLAHAEAALQAQATQLQKSAEKMHQVFEYLAKKDPVFAAMLESENESTATNTEANRVSTPQTTPVTPLTGENMGDNPDNGTNQTTHLSPLQTFTTMRSHHRHSSSYVSFILFLFLFFISFSSSTSKLEPAKSEPKRKHSVSAILVFGDSTVDPGNNNYIDTVFKCNFPPYGLDFRNKTPTGRFCNGRLVTDFIASYIGVKENVPPYLDPNLGINELISGVSFASAGSGYDPLTPTITNVIDIPTQLEYFREYKRKLEGKMGKQEMEKHIEEAMFCVSAGTNDFVINYFTIPIRRKTFTIEAYQQFVISNLKQFIQGLWKEGARKITVAGLPPIGCLPIVITLFSGEALTNRRCIDRFSTVATNYNFLLQKQLALMQVGLAHLGSKIFYLDVYDPVYEVIRDPRKFGFEEVFSGCCGSGYLEASFLCNPKSYVCPNTSAYVFFDSIHPSEKTYFSLFRSLRPIYDSILGSF</sequence>
<feature type="compositionally biased region" description="Polar residues" evidence="3">
    <location>
        <begin position="370"/>
        <end position="380"/>
    </location>
</feature>
<dbReference type="EMBL" id="JAEFBK010000005">
    <property type="protein sequence ID" value="KAG7605081.1"/>
    <property type="molecule type" value="Genomic_DNA"/>
</dbReference>